<accession>A0A8T2C7G3</accession>
<name>A0A8T2C7G3_9BRAS</name>
<dbReference type="Pfam" id="PF00923">
    <property type="entry name" value="TAL_FSA"/>
    <property type="match status" value="1"/>
</dbReference>
<protein>
    <submittedName>
        <fullName evidence="9">P-loop containing nucleoside triphosphate hydrolase</fullName>
    </submittedName>
</protein>
<keyword evidence="9" id="KW-0378">Hydrolase</keyword>
<dbReference type="InterPro" id="IPR004730">
    <property type="entry name" value="Transaldolase_1"/>
</dbReference>
<keyword evidence="4" id="KW-0704">Schiff base</keyword>
<evidence type="ECO:0000256" key="3">
    <source>
        <dbReference type="ARBA" id="ARBA00022821"/>
    </source>
</evidence>
<keyword evidence="5" id="KW-0175">Coiled coil</keyword>
<dbReference type="FunFam" id="1.10.8.430:FF:000003">
    <property type="entry name" value="Probable disease resistance protein At5g66910"/>
    <property type="match status" value="1"/>
</dbReference>
<dbReference type="CDD" id="cd00957">
    <property type="entry name" value="Transaldolase_TalAB"/>
    <property type="match status" value="1"/>
</dbReference>
<evidence type="ECO:0000256" key="4">
    <source>
        <dbReference type="ARBA" id="ARBA00023270"/>
    </source>
</evidence>
<dbReference type="Pfam" id="PF23598">
    <property type="entry name" value="LRR_14"/>
    <property type="match status" value="1"/>
</dbReference>
<dbReference type="FunFam" id="3.40.50.300:FF:001091">
    <property type="entry name" value="Probable disease resistance protein At1g61300"/>
    <property type="match status" value="1"/>
</dbReference>
<dbReference type="InterPro" id="IPR058922">
    <property type="entry name" value="WHD_DRP"/>
</dbReference>
<dbReference type="GO" id="GO:0005975">
    <property type="term" value="P:carbohydrate metabolic process"/>
    <property type="evidence" value="ECO:0007669"/>
    <property type="project" value="InterPro"/>
</dbReference>
<dbReference type="EMBL" id="JAEFBK010000006">
    <property type="protein sequence ID" value="KAG7591391.1"/>
    <property type="molecule type" value="Genomic_DNA"/>
</dbReference>
<keyword evidence="10" id="KW-1185">Reference proteome</keyword>
<dbReference type="InterPro" id="IPR055414">
    <property type="entry name" value="LRR_R13L4/SHOC2-like"/>
</dbReference>
<dbReference type="Proteomes" id="UP000694240">
    <property type="component" value="Chromosome 6"/>
</dbReference>
<dbReference type="GO" id="GO:0043531">
    <property type="term" value="F:ADP binding"/>
    <property type="evidence" value="ECO:0007669"/>
    <property type="project" value="InterPro"/>
</dbReference>
<evidence type="ECO:0000259" key="6">
    <source>
        <dbReference type="Pfam" id="PF00931"/>
    </source>
</evidence>
<feature type="domain" description="Disease resistance R13L4/SHOC-2-like LRR" evidence="8">
    <location>
        <begin position="584"/>
        <end position="847"/>
    </location>
</feature>
<evidence type="ECO:0000259" key="7">
    <source>
        <dbReference type="Pfam" id="PF23559"/>
    </source>
</evidence>
<keyword evidence="2" id="KW-0677">Repeat</keyword>
<keyword evidence="1" id="KW-0963">Cytoplasm</keyword>
<evidence type="ECO:0000259" key="8">
    <source>
        <dbReference type="Pfam" id="PF23598"/>
    </source>
</evidence>
<evidence type="ECO:0000256" key="2">
    <source>
        <dbReference type="ARBA" id="ARBA00022737"/>
    </source>
</evidence>
<gene>
    <name evidence="9" type="ORF">ISN45_Aa01g004240</name>
</gene>
<dbReference type="GO" id="GO:0006098">
    <property type="term" value="P:pentose-phosphate shunt"/>
    <property type="evidence" value="ECO:0007669"/>
    <property type="project" value="InterPro"/>
</dbReference>
<dbReference type="GO" id="GO:0005737">
    <property type="term" value="C:cytoplasm"/>
    <property type="evidence" value="ECO:0007669"/>
    <property type="project" value="InterPro"/>
</dbReference>
<dbReference type="PANTHER" id="PTHR10683">
    <property type="entry name" value="TRANSALDOLASE"/>
    <property type="match status" value="1"/>
</dbReference>
<dbReference type="Pfam" id="PF23559">
    <property type="entry name" value="WHD_DRP"/>
    <property type="match status" value="1"/>
</dbReference>
<dbReference type="FunFam" id="3.20.20.70:FF:000163">
    <property type="entry name" value="Transaldolase B"/>
    <property type="match status" value="1"/>
</dbReference>
<keyword evidence="3" id="KW-0611">Plant defense</keyword>
<organism evidence="9 10">
    <name type="scientific">Arabidopsis thaliana x Arabidopsis arenosa</name>
    <dbReference type="NCBI Taxonomy" id="1240361"/>
    <lineage>
        <taxon>Eukaryota</taxon>
        <taxon>Viridiplantae</taxon>
        <taxon>Streptophyta</taxon>
        <taxon>Embryophyta</taxon>
        <taxon>Tracheophyta</taxon>
        <taxon>Spermatophyta</taxon>
        <taxon>Magnoliopsida</taxon>
        <taxon>eudicotyledons</taxon>
        <taxon>Gunneridae</taxon>
        <taxon>Pentapetalae</taxon>
        <taxon>rosids</taxon>
        <taxon>malvids</taxon>
        <taxon>Brassicales</taxon>
        <taxon>Brassicaceae</taxon>
        <taxon>Camelineae</taxon>
        <taxon>Arabidopsis</taxon>
    </lineage>
</organism>
<reference evidence="9 10" key="1">
    <citation type="submission" date="2020-12" db="EMBL/GenBank/DDBJ databases">
        <title>Concerted genomic and epigenomic changes stabilize Arabidopsis allopolyploids.</title>
        <authorList>
            <person name="Chen Z."/>
        </authorList>
    </citation>
    <scope>NUCLEOTIDE SEQUENCE [LARGE SCALE GENOMIC DNA]</scope>
    <source>
        <strain evidence="9">Allo738</strain>
        <tissue evidence="9">Leaf</tissue>
    </source>
</reference>
<feature type="domain" description="Disease resistance protein winged helix" evidence="7">
    <location>
        <begin position="482"/>
        <end position="550"/>
    </location>
</feature>
<dbReference type="GO" id="GO:0016787">
    <property type="term" value="F:hydrolase activity"/>
    <property type="evidence" value="ECO:0007669"/>
    <property type="project" value="UniProtKB-KW"/>
</dbReference>
<evidence type="ECO:0000313" key="9">
    <source>
        <dbReference type="EMBL" id="KAG7591391.1"/>
    </source>
</evidence>
<evidence type="ECO:0000313" key="10">
    <source>
        <dbReference type="Proteomes" id="UP000694240"/>
    </source>
</evidence>
<evidence type="ECO:0000256" key="1">
    <source>
        <dbReference type="ARBA" id="ARBA00022490"/>
    </source>
</evidence>
<feature type="coiled-coil region" evidence="5">
    <location>
        <begin position="94"/>
        <end position="121"/>
    </location>
</feature>
<sequence length="1342" mass="151205">MFLNIALSFLKYKIENRQCAHHLFDELSLSRIFFVGDGWVLSTNVYSTMHYLAYSNHHWIALKQKMGGCFSVSLSCDQAVNQVSHWLCLKGSYIHNLPENLASLEEAMRALKARRDDVQGRVNREEFTGNRRRLAQVQVWLTSILTIENQVNDLLSTSKLELQKLCLCGFCSKDLKLSYSYGKRVILMLREVESLSSQGIFDVVTEAAPIAEVEELPIQPTIVGQETMLERVWNRLMEDSVGIVGLYGMGGVGKTTLLTQINNKFSEIGGRFDVVIWFVVSKNATVRTIQGGIGEKLGLVGKEWDEKNETQRKLDIHKVLLKKKFVLFLDDIWEKVDLRLIGVPYPSRENGCKVAFTTRFQDVCGRMRVDDSIEVSCLETDKAWDLFENNVGKNTLGSHPDILELARKVARKCRGLPLALNVIGETMASKNTVQEWRHAVDVLTSYAIDFSGVEDEILRILKYSYDSLNGVRVKSCFLYCSLFPEDYEIDKERLIEYWIAERFIDERDGRERALDQGYEIIGTLVRACLLLEEKWNARKVKMHDVVREMALWIASDLGIDKEKWIVRAGLGLCEVQEVENWKNVRRMSLMKNKFEKMSESLDCSELTTLLLQKNSNLVTISGEFFRSMPRLLVLDLSWNNSISGLPEQISGLVSLRFLDLSLTRIEKLPVDLMKLKMLIHLNLEWTSNFDSLYGISNLSSLRTLRLFRSQVWLDMSLMKELQVLEHLEVISINISSSLVGKLLLYYPRVGRCIQRVLIRDRPEESVRVLVLPSRSDLSCIYIESCGMREIKIEKTTWNRSLTSPCFSNLSSVDIIGCNGLKDLTWLLFAPNLSNLLVWGLGQLEDIISKEKAGSDFDKETCNIIPFQKLECLVLNDLPELKSIYSNVVPFQRLKFFAIRGDCTKLRKLPLDSKSAGPILVGRYHQRLDLFSLRSTQKMALSLQSPPCATLSASIQKGRWKTLAAGFSVTPLPAFNFSLRRSIPRILAAASSSSSPSSSSLEAGESNELNAVSAFSEIVPDTVVFDDFERFPPTAATVSSSLLLGICGLPDTIFRNAVDMALADSSCAGLETTESRLSCFFNKAIVNVGGDLVKLVPGRVSTEVDARLAYDTNGIIRKVHDLLRLYNEIDVPHERLLFKIPATWQGIEAARLLESEGIQTHITFVYSFAQAAAAAQAGASVIQIFVGRLRDWARNHSGDTEIESAIKSGEDPGLALVKRSYNYIHKYGYKSKLMAAAVRNKQDLFSLLGVDYVIAPLKVLQSLKDSPAIPDDEKYSFVRKLTPETATHYHFTNKELIKWDQLSLASAMGPASVELLSAGVEGYANQAKRVEELFGKIWPPPNV</sequence>
<dbReference type="Pfam" id="PF00931">
    <property type="entry name" value="NB-ARC"/>
    <property type="match status" value="1"/>
</dbReference>
<comment type="caution">
    <text evidence="9">The sequence shown here is derived from an EMBL/GenBank/DDBJ whole genome shotgun (WGS) entry which is preliminary data.</text>
</comment>
<dbReference type="GO" id="GO:0004801">
    <property type="term" value="F:transaldolase activity"/>
    <property type="evidence" value="ECO:0007669"/>
    <property type="project" value="InterPro"/>
</dbReference>
<dbReference type="InterPro" id="IPR002182">
    <property type="entry name" value="NB-ARC"/>
</dbReference>
<evidence type="ECO:0000256" key="5">
    <source>
        <dbReference type="SAM" id="Coils"/>
    </source>
</evidence>
<proteinExistence type="predicted"/>
<dbReference type="FunFam" id="1.10.10.10:FF:000322">
    <property type="entry name" value="Probable disease resistance protein At1g63360"/>
    <property type="match status" value="1"/>
</dbReference>
<dbReference type="GO" id="GO:0006952">
    <property type="term" value="P:defense response"/>
    <property type="evidence" value="ECO:0007669"/>
    <property type="project" value="UniProtKB-KW"/>
</dbReference>
<feature type="domain" description="NB-ARC" evidence="6">
    <location>
        <begin position="225"/>
        <end position="396"/>
    </location>
</feature>
<dbReference type="PANTHER" id="PTHR10683:SF18">
    <property type="entry name" value="TRANSALDOLASE"/>
    <property type="match status" value="1"/>
</dbReference>
<dbReference type="InterPro" id="IPR001585">
    <property type="entry name" value="TAL/FSA"/>
</dbReference>